<dbReference type="EMBL" id="JBBPBN010000090">
    <property type="protein sequence ID" value="KAK8981049.1"/>
    <property type="molecule type" value="Genomic_DNA"/>
</dbReference>
<organism evidence="1 2">
    <name type="scientific">Hibiscus sabdariffa</name>
    <name type="common">roselle</name>
    <dbReference type="NCBI Taxonomy" id="183260"/>
    <lineage>
        <taxon>Eukaryota</taxon>
        <taxon>Viridiplantae</taxon>
        <taxon>Streptophyta</taxon>
        <taxon>Embryophyta</taxon>
        <taxon>Tracheophyta</taxon>
        <taxon>Spermatophyta</taxon>
        <taxon>Magnoliopsida</taxon>
        <taxon>eudicotyledons</taxon>
        <taxon>Gunneridae</taxon>
        <taxon>Pentapetalae</taxon>
        <taxon>rosids</taxon>
        <taxon>malvids</taxon>
        <taxon>Malvales</taxon>
        <taxon>Malvaceae</taxon>
        <taxon>Malvoideae</taxon>
        <taxon>Hibiscus</taxon>
    </lineage>
</organism>
<name>A0ABR2NY59_9ROSI</name>
<evidence type="ECO:0000313" key="2">
    <source>
        <dbReference type="Proteomes" id="UP001396334"/>
    </source>
</evidence>
<sequence>MEHFSYPMKLVVRSWSTLPECDQTSLGWEYSIKPLSEHMKCSLYCRRLVELEIDLLALLPNKFLRGLIEVMR</sequence>
<evidence type="ECO:0000313" key="1">
    <source>
        <dbReference type="EMBL" id="KAK8981049.1"/>
    </source>
</evidence>
<gene>
    <name evidence="1" type="ORF">V6N11_059737</name>
</gene>
<keyword evidence="2" id="KW-1185">Reference proteome</keyword>
<dbReference type="Proteomes" id="UP001396334">
    <property type="component" value="Unassembled WGS sequence"/>
</dbReference>
<accession>A0ABR2NY59</accession>
<proteinExistence type="predicted"/>
<comment type="caution">
    <text evidence="1">The sequence shown here is derived from an EMBL/GenBank/DDBJ whole genome shotgun (WGS) entry which is preliminary data.</text>
</comment>
<protein>
    <submittedName>
        <fullName evidence="1">Uncharacterized protein</fullName>
    </submittedName>
</protein>
<reference evidence="1 2" key="1">
    <citation type="journal article" date="2024" name="G3 (Bethesda)">
        <title>Genome assembly of Hibiscus sabdariffa L. provides insights into metabolisms of medicinal natural products.</title>
        <authorList>
            <person name="Kim T."/>
        </authorList>
    </citation>
    <scope>NUCLEOTIDE SEQUENCE [LARGE SCALE GENOMIC DNA]</scope>
    <source>
        <strain evidence="1">TK-2024</strain>
        <tissue evidence="1">Old leaves</tissue>
    </source>
</reference>